<dbReference type="SUPFAM" id="SSF158472">
    <property type="entry name" value="HAMP domain-like"/>
    <property type="match status" value="1"/>
</dbReference>
<keyword evidence="7 12" id="KW-0812">Transmembrane</keyword>
<evidence type="ECO:0000256" key="7">
    <source>
        <dbReference type="ARBA" id="ARBA00022692"/>
    </source>
</evidence>
<evidence type="ECO:0000259" key="14">
    <source>
        <dbReference type="PROSITE" id="PS50885"/>
    </source>
</evidence>
<dbReference type="SMART" id="SM00304">
    <property type="entry name" value="HAMP"/>
    <property type="match status" value="1"/>
</dbReference>
<organism evidence="15 16">
    <name type="scientific">Amycolatopsis acidicola</name>
    <dbReference type="NCBI Taxonomy" id="2596893"/>
    <lineage>
        <taxon>Bacteria</taxon>
        <taxon>Bacillati</taxon>
        <taxon>Actinomycetota</taxon>
        <taxon>Actinomycetes</taxon>
        <taxon>Pseudonocardiales</taxon>
        <taxon>Pseudonocardiaceae</taxon>
        <taxon>Amycolatopsis</taxon>
    </lineage>
</organism>
<name>A0A5N0UR06_9PSEU</name>
<keyword evidence="16" id="KW-1185">Reference proteome</keyword>
<dbReference type="Pfam" id="PF00672">
    <property type="entry name" value="HAMP"/>
    <property type="match status" value="1"/>
</dbReference>
<evidence type="ECO:0000256" key="8">
    <source>
        <dbReference type="ARBA" id="ARBA00022777"/>
    </source>
</evidence>
<dbReference type="EC" id="2.7.13.3" evidence="4"/>
<dbReference type="SMART" id="SM00387">
    <property type="entry name" value="HATPase_c"/>
    <property type="match status" value="1"/>
</dbReference>
<evidence type="ECO:0000256" key="1">
    <source>
        <dbReference type="ARBA" id="ARBA00000085"/>
    </source>
</evidence>
<dbReference type="PANTHER" id="PTHR45436">
    <property type="entry name" value="SENSOR HISTIDINE KINASE YKOH"/>
    <property type="match status" value="1"/>
</dbReference>
<dbReference type="PANTHER" id="PTHR45436:SF15">
    <property type="entry name" value="SENSOR HISTIDINE KINASE CUSS"/>
    <property type="match status" value="1"/>
</dbReference>
<dbReference type="CDD" id="cd06225">
    <property type="entry name" value="HAMP"/>
    <property type="match status" value="1"/>
</dbReference>
<dbReference type="CDD" id="cd00082">
    <property type="entry name" value="HisKA"/>
    <property type="match status" value="1"/>
</dbReference>
<evidence type="ECO:0000256" key="2">
    <source>
        <dbReference type="ARBA" id="ARBA00004141"/>
    </source>
</evidence>
<evidence type="ECO:0000256" key="11">
    <source>
        <dbReference type="ARBA" id="ARBA00023136"/>
    </source>
</evidence>
<feature type="transmembrane region" description="Helical" evidence="12">
    <location>
        <begin position="85"/>
        <end position="106"/>
    </location>
</feature>
<accession>A0A5N0UR06</accession>
<comment type="subcellular location">
    <subcellularLocation>
        <location evidence="3">Cell membrane</location>
    </subcellularLocation>
    <subcellularLocation>
        <location evidence="2">Membrane</location>
        <topology evidence="2">Multi-pass membrane protein</topology>
    </subcellularLocation>
</comment>
<dbReference type="Gene3D" id="6.10.340.10">
    <property type="match status" value="1"/>
</dbReference>
<gene>
    <name evidence="15" type="ORF">FPZ12_033750</name>
</gene>
<feature type="domain" description="Histidine kinase" evidence="13">
    <location>
        <begin position="170"/>
        <end position="378"/>
    </location>
</feature>
<dbReference type="PRINTS" id="PR00344">
    <property type="entry name" value="BCTRLSENSOR"/>
</dbReference>
<protein>
    <recommendedName>
        <fullName evidence="4">histidine kinase</fullName>
        <ecNumber evidence="4">2.7.13.3</ecNumber>
    </recommendedName>
</protein>
<dbReference type="PROSITE" id="PS50109">
    <property type="entry name" value="HIS_KIN"/>
    <property type="match status" value="1"/>
</dbReference>
<feature type="domain" description="HAMP" evidence="14">
    <location>
        <begin position="109"/>
        <end position="162"/>
    </location>
</feature>
<dbReference type="InterPro" id="IPR005467">
    <property type="entry name" value="His_kinase_dom"/>
</dbReference>
<evidence type="ECO:0000256" key="12">
    <source>
        <dbReference type="SAM" id="Phobius"/>
    </source>
</evidence>
<dbReference type="Pfam" id="PF00512">
    <property type="entry name" value="HisKA"/>
    <property type="match status" value="1"/>
</dbReference>
<dbReference type="InterPro" id="IPR036097">
    <property type="entry name" value="HisK_dim/P_sf"/>
</dbReference>
<keyword evidence="6" id="KW-0808">Transferase</keyword>
<dbReference type="RefSeq" id="WP_144762313.1">
    <property type="nucleotide sequence ID" value="NZ_VMNW02000072.1"/>
</dbReference>
<dbReference type="AlphaFoldDB" id="A0A5N0UR06"/>
<dbReference type="Proteomes" id="UP000319769">
    <property type="component" value="Unassembled WGS sequence"/>
</dbReference>
<proteinExistence type="predicted"/>
<dbReference type="SMART" id="SM00388">
    <property type="entry name" value="HisKA"/>
    <property type="match status" value="1"/>
</dbReference>
<dbReference type="InterPro" id="IPR004358">
    <property type="entry name" value="Sig_transdc_His_kin-like_C"/>
</dbReference>
<keyword evidence="8" id="KW-0418">Kinase</keyword>
<evidence type="ECO:0000313" key="16">
    <source>
        <dbReference type="Proteomes" id="UP000319769"/>
    </source>
</evidence>
<dbReference type="InterPro" id="IPR036890">
    <property type="entry name" value="HATPase_C_sf"/>
</dbReference>
<evidence type="ECO:0000256" key="4">
    <source>
        <dbReference type="ARBA" id="ARBA00012438"/>
    </source>
</evidence>
<dbReference type="Gene3D" id="1.10.287.130">
    <property type="match status" value="1"/>
</dbReference>
<dbReference type="PROSITE" id="PS50885">
    <property type="entry name" value="HAMP"/>
    <property type="match status" value="1"/>
</dbReference>
<keyword evidence="10" id="KW-0902">Two-component regulatory system</keyword>
<dbReference type="GO" id="GO:0000155">
    <property type="term" value="F:phosphorelay sensor kinase activity"/>
    <property type="evidence" value="ECO:0007669"/>
    <property type="project" value="InterPro"/>
</dbReference>
<evidence type="ECO:0000256" key="9">
    <source>
        <dbReference type="ARBA" id="ARBA00022989"/>
    </source>
</evidence>
<sequence length="378" mass="40151">MTRLSLRARFSLMFGALFLLAGAILLLVNYVLAARYLPDGTTFSGSQAAPTVAGQTTVSEGAPAVGNPEVITSIDDYRQSAVRTLIIVSGFGLLLTGALAMFLGWLMAGRVLQPVHAITATARRLEAGNLESRINLDGPPGELKEMADTFDSMLDRLAASFDSQRRFVANASHELRTPLAVQRTLVDVAMADEEASPDLQRLGRQLLVTNERSERIIEGLLVLARSDQGLASSGPVRLDEVTEHVLDSMSGLAARHEVTLRRSITAKTVAGEEILLERLVTNLVHNAIIYNEPGGWVHAGVDGALVVENTGPAVPAESLPGLFEPFRRLAGDRTSHTNGAGLGLSIVRSIATAHHGSVRAEAGAHGGLRITVELPGPS</sequence>
<dbReference type="SUPFAM" id="SSF47384">
    <property type="entry name" value="Homodimeric domain of signal transducing histidine kinase"/>
    <property type="match status" value="1"/>
</dbReference>
<keyword evidence="5" id="KW-0597">Phosphoprotein</keyword>
<evidence type="ECO:0000256" key="10">
    <source>
        <dbReference type="ARBA" id="ARBA00023012"/>
    </source>
</evidence>
<dbReference type="InterPro" id="IPR003660">
    <property type="entry name" value="HAMP_dom"/>
</dbReference>
<keyword evidence="11 12" id="KW-0472">Membrane</keyword>
<dbReference type="SUPFAM" id="SSF55874">
    <property type="entry name" value="ATPase domain of HSP90 chaperone/DNA topoisomerase II/histidine kinase"/>
    <property type="match status" value="1"/>
</dbReference>
<comment type="caution">
    <text evidence="15">The sequence shown here is derived from an EMBL/GenBank/DDBJ whole genome shotgun (WGS) entry which is preliminary data.</text>
</comment>
<dbReference type="Gene3D" id="3.30.565.10">
    <property type="entry name" value="Histidine kinase-like ATPase, C-terminal domain"/>
    <property type="match status" value="1"/>
</dbReference>
<evidence type="ECO:0000256" key="3">
    <source>
        <dbReference type="ARBA" id="ARBA00004236"/>
    </source>
</evidence>
<reference evidence="15" key="1">
    <citation type="submission" date="2019-09" db="EMBL/GenBank/DDBJ databases">
        <authorList>
            <person name="Teo W.F.A."/>
            <person name="Duangmal K."/>
        </authorList>
    </citation>
    <scope>NUCLEOTIDE SEQUENCE [LARGE SCALE GENOMIC DNA]</scope>
    <source>
        <strain evidence="15">K81G1</strain>
    </source>
</reference>
<dbReference type="OrthoDB" id="9786919at2"/>
<evidence type="ECO:0000259" key="13">
    <source>
        <dbReference type="PROSITE" id="PS50109"/>
    </source>
</evidence>
<dbReference type="GO" id="GO:0005886">
    <property type="term" value="C:plasma membrane"/>
    <property type="evidence" value="ECO:0007669"/>
    <property type="project" value="UniProtKB-SubCell"/>
</dbReference>
<evidence type="ECO:0000313" key="15">
    <source>
        <dbReference type="EMBL" id="KAA9153810.1"/>
    </source>
</evidence>
<evidence type="ECO:0000256" key="6">
    <source>
        <dbReference type="ARBA" id="ARBA00022679"/>
    </source>
</evidence>
<evidence type="ECO:0000256" key="5">
    <source>
        <dbReference type="ARBA" id="ARBA00022553"/>
    </source>
</evidence>
<dbReference type="Pfam" id="PF02518">
    <property type="entry name" value="HATPase_c"/>
    <property type="match status" value="1"/>
</dbReference>
<dbReference type="InterPro" id="IPR050428">
    <property type="entry name" value="TCS_sensor_his_kinase"/>
</dbReference>
<dbReference type="EMBL" id="VMNW02000072">
    <property type="protein sequence ID" value="KAA9153810.1"/>
    <property type="molecule type" value="Genomic_DNA"/>
</dbReference>
<dbReference type="InterPro" id="IPR003661">
    <property type="entry name" value="HisK_dim/P_dom"/>
</dbReference>
<keyword evidence="9 12" id="KW-1133">Transmembrane helix</keyword>
<dbReference type="InterPro" id="IPR003594">
    <property type="entry name" value="HATPase_dom"/>
</dbReference>
<comment type="catalytic activity">
    <reaction evidence="1">
        <text>ATP + protein L-histidine = ADP + protein N-phospho-L-histidine.</text>
        <dbReference type="EC" id="2.7.13.3"/>
    </reaction>
</comment>